<reference evidence="1" key="1">
    <citation type="journal article" date="2011" name="PLoS Biol.">
        <title>Gene gain and loss during evolution of obligate parasitism in the white rust pathogen of Arabidopsis thaliana.</title>
        <authorList>
            <person name="Kemen E."/>
            <person name="Gardiner A."/>
            <person name="Schultz-Larsen T."/>
            <person name="Kemen A.C."/>
            <person name="Balmuth A.L."/>
            <person name="Robert-Seilaniantz A."/>
            <person name="Bailey K."/>
            <person name="Holub E."/>
            <person name="Studholme D.J."/>
            <person name="Maclean D."/>
            <person name="Jones J.D."/>
        </authorList>
    </citation>
    <scope>NUCLEOTIDE SEQUENCE</scope>
</reference>
<dbReference type="EMBL" id="FR824389">
    <property type="protein sequence ID" value="CCA26073.1"/>
    <property type="molecule type" value="Genomic_DNA"/>
</dbReference>
<accession>F0WX81</accession>
<reference evidence="1" key="2">
    <citation type="submission" date="2011-02" db="EMBL/GenBank/DDBJ databases">
        <authorList>
            <person name="MacLean D."/>
        </authorList>
    </citation>
    <scope>NUCLEOTIDE SEQUENCE</scope>
</reference>
<protein>
    <submittedName>
        <fullName evidence="1">AlNc14C344G10839 protein</fullName>
    </submittedName>
</protein>
<gene>
    <name evidence="1" type="primary">AlNc14C344G10839</name>
    <name evidence="1" type="ORF">ALNC14_122170</name>
</gene>
<dbReference type="AlphaFoldDB" id="F0WX81"/>
<sequence length="167" mass="18026">MIALRGSGMCVHVPFSPTPMSAALGLPAQTAVSSAGLALLRWLEMFANSVPNTVIVHFCSYSTDICPICLQIVVAPGERLGIVFVLLPANLTHLIQPPDIGLSSIDKRTAIQIVNDAWNQVISGRNLTAEFKIAVPFPLSYPQIRGELNCSAGVVQEEQLREQIGYQ</sequence>
<dbReference type="HOGENOM" id="CLU_1762142_0_0_1"/>
<organism evidence="1">
    <name type="scientific">Albugo laibachii Nc14</name>
    <dbReference type="NCBI Taxonomy" id="890382"/>
    <lineage>
        <taxon>Eukaryota</taxon>
        <taxon>Sar</taxon>
        <taxon>Stramenopiles</taxon>
        <taxon>Oomycota</taxon>
        <taxon>Peronosporomycetes</taxon>
        <taxon>Albuginales</taxon>
        <taxon>Albuginaceae</taxon>
        <taxon>Albugo</taxon>
    </lineage>
</organism>
<evidence type="ECO:0000313" key="1">
    <source>
        <dbReference type="EMBL" id="CCA26073.1"/>
    </source>
</evidence>
<proteinExistence type="predicted"/>
<name>F0WX81_9STRA</name>